<dbReference type="EMBL" id="LRBV02000004">
    <property type="status" value="NOT_ANNOTATED_CDS"/>
    <property type="molecule type" value="Genomic_DNA"/>
</dbReference>
<name>A0A7N2LHB1_QUELO</name>
<dbReference type="InParanoid" id="A0A7N2LHB1"/>
<feature type="signal peptide" evidence="1">
    <location>
        <begin position="1"/>
        <end position="18"/>
    </location>
</feature>
<reference evidence="2 3" key="1">
    <citation type="journal article" date="2016" name="G3 (Bethesda)">
        <title>First Draft Assembly and Annotation of the Genome of a California Endemic Oak Quercus lobata Nee (Fagaceae).</title>
        <authorList>
            <person name="Sork V.L."/>
            <person name="Fitz-Gibbon S.T."/>
            <person name="Puiu D."/>
            <person name="Crepeau M."/>
            <person name="Gugger P.F."/>
            <person name="Sherman R."/>
            <person name="Stevens K."/>
            <person name="Langley C.H."/>
            <person name="Pellegrini M."/>
            <person name="Salzberg S.L."/>
        </authorList>
    </citation>
    <scope>NUCLEOTIDE SEQUENCE [LARGE SCALE GENOMIC DNA]</scope>
    <source>
        <strain evidence="2 3">cv. SW786</strain>
    </source>
</reference>
<keyword evidence="1" id="KW-0732">Signal</keyword>
<dbReference type="AlphaFoldDB" id="A0A7N2LHB1"/>
<proteinExistence type="predicted"/>
<dbReference type="InterPro" id="IPR044296">
    <property type="entry name" value="HIPP46"/>
</dbReference>
<protein>
    <submittedName>
        <fullName evidence="2">Uncharacterized protein</fullName>
    </submittedName>
</protein>
<evidence type="ECO:0000313" key="2">
    <source>
        <dbReference type="EnsemblPlants" id="QL04p066324:mrna"/>
    </source>
</evidence>
<accession>A0A7N2LHB1</accession>
<dbReference type="EnsemblPlants" id="QL04p066324:mrna">
    <property type="protein sequence ID" value="QL04p066324:mrna"/>
    <property type="gene ID" value="QL04p066324"/>
</dbReference>
<reference evidence="2" key="2">
    <citation type="submission" date="2021-01" db="UniProtKB">
        <authorList>
            <consortium name="EnsemblPlants"/>
        </authorList>
    </citation>
    <scope>IDENTIFICATION</scope>
</reference>
<keyword evidence="3" id="KW-1185">Reference proteome</keyword>
<sequence>MQVLHNFLKFLLVLYIQSELQTVVIRVSMDGQRCFICIKKGDEARKKTMKIAVGISGVESACLKGQDKDQIEVKGEGIDTAKLAMLLRKKVGYSSIVSVAEDKEETEKEEETKIQYMAGTHSHGYNLPPYALLFCEIREPCHDTYACTIL</sequence>
<organism evidence="2 3">
    <name type="scientific">Quercus lobata</name>
    <name type="common">Valley oak</name>
    <dbReference type="NCBI Taxonomy" id="97700"/>
    <lineage>
        <taxon>Eukaryota</taxon>
        <taxon>Viridiplantae</taxon>
        <taxon>Streptophyta</taxon>
        <taxon>Embryophyta</taxon>
        <taxon>Tracheophyta</taxon>
        <taxon>Spermatophyta</taxon>
        <taxon>Magnoliopsida</taxon>
        <taxon>eudicotyledons</taxon>
        <taxon>Gunneridae</taxon>
        <taxon>Pentapetalae</taxon>
        <taxon>rosids</taxon>
        <taxon>fabids</taxon>
        <taxon>Fagales</taxon>
        <taxon>Fagaceae</taxon>
        <taxon>Quercus</taxon>
    </lineage>
</organism>
<dbReference type="Proteomes" id="UP000594261">
    <property type="component" value="Chromosome 4"/>
</dbReference>
<dbReference type="Gene3D" id="3.30.70.100">
    <property type="match status" value="1"/>
</dbReference>
<evidence type="ECO:0000313" key="3">
    <source>
        <dbReference type="Proteomes" id="UP000594261"/>
    </source>
</evidence>
<evidence type="ECO:0000256" key="1">
    <source>
        <dbReference type="SAM" id="SignalP"/>
    </source>
</evidence>
<dbReference type="Gramene" id="QL04p066324:mrna">
    <property type="protein sequence ID" value="QL04p066324:mrna"/>
    <property type="gene ID" value="QL04p066324"/>
</dbReference>
<dbReference type="PANTHER" id="PTHR46371">
    <property type="entry name" value="OS04G0464100 PROTEIN"/>
    <property type="match status" value="1"/>
</dbReference>
<feature type="chain" id="PRO_5029672097" evidence="1">
    <location>
        <begin position="19"/>
        <end position="150"/>
    </location>
</feature>